<feature type="region of interest" description="Disordered" evidence="17">
    <location>
        <begin position="382"/>
        <end position="409"/>
    </location>
</feature>
<evidence type="ECO:0000256" key="3">
    <source>
        <dbReference type="ARBA" id="ARBA00022483"/>
    </source>
</evidence>
<dbReference type="Gene3D" id="6.10.140.2220">
    <property type="match status" value="1"/>
</dbReference>
<dbReference type="GO" id="GO:0044231">
    <property type="term" value="C:host cell presynaptic membrane"/>
    <property type="evidence" value="ECO:0007669"/>
    <property type="project" value="UniProtKB-KW"/>
</dbReference>
<dbReference type="Proteomes" id="UP000054359">
    <property type="component" value="Unassembled WGS sequence"/>
</dbReference>
<keyword evidence="5" id="KW-0528">Neurotoxin</keyword>
<dbReference type="InterPro" id="IPR002110">
    <property type="entry name" value="Ankyrin_rpt"/>
</dbReference>
<comment type="subcellular location">
    <subcellularLocation>
        <location evidence="1">Cell projection</location>
        <location evidence="1">Cilium</location>
    </subcellularLocation>
    <subcellularLocation>
        <location evidence="2">Target cell membrane</location>
    </subcellularLocation>
</comment>
<keyword evidence="4" id="KW-1052">Target cell membrane</keyword>
<evidence type="ECO:0000313" key="19">
    <source>
        <dbReference type="EMBL" id="KFM58336.1"/>
    </source>
</evidence>
<dbReference type="SUPFAM" id="SSF144232">
    <property type="entry name" value="HIT/MYND zinc finger-like"/>
    <property type="match status" value="1"/>
</dbReference>
<keyword evidence="11 15" id="KW-0040">ANK repeat</keyword>
<dbReference type="Gene3D" id="1.25.40.20">
    <property type="entry name" value="Ankyrin repeat-containing domain"/>
    <property type="match status" value="1"/>
</dbReference>
<evidence type="ECO:0000256" key="16">
    <source>
        <dbReference type="PROSITE-ProRule" id="PRU00134"/>
    </source>
</evidence>
<evidence type="ECO:0000256" key="2">
    <source>
        <dbReference type="ARBA" id="ARBA00004175"/>
    </source>
</evidence>
<sequence length="409" mass="45620">MASSKSELSDAEKELFKYTQERNYEEVKRLLTMENVCVDCVDDDGMTPLQHAAYKGDYKLCKLLLDCGADVNLSRHISKYSALTFAGLSGKVDVVSLLLEHGASTTSVNSINKTAAQMAAFVGNHQVVSTINNFIPVEEIDYFTKPRGLEKEPKLPPSLCNPLHKMVIMTNINPVRLALYIQQNLDLLKNVKKVNRVLEILSEKQLKEEGNELLSLKFHHLAFILNACKSFLNDQKVGIESSSSKEVLFPLIKCWIKGDENGFPVVLEKLLRQDVREYPYHDCSLFQQLVRALAPVKIGDEPSAISIMSEAVNGQRGIDNTVSCSTCGEPDAEKKCSACKSVTYCGKTCQKLHWFTHKIICPKLAEMQVKKEAELAAAKAQQQSFDAEAVEEEKNDLPPEDVSCDKTKN</sequence>
<keyword evidence="5" id="KW-0800">Toxin</keyword>
<evidence type="ECO:0000256" key="10">
    <source>
        <dbReference type="ARBA" id="ARBA00023028"/>
    </source>
</evidence>
<dbReference type="InterPro" id="IPR002893">
    <property type="entry name" value="Znf_MYND"/>
</dbReference>
<evidence type="ECO:0000313" key="20">
    <source>
        <dbReference type="Proteomes" id="UP000054359"/>
    </source>
</evidence>
<evidence type="ECO:0000256" key="9">
    <source>
        <dbReference type="ARBA" id="ARBA00022833"/>
    </source>
</evidence>
<feature type="repeat" description="ANK" evidence="15">
    <location>
        <begin position="44"/>
        <end position="76"/>
    </location>
</feature>
<dbReference type="PROSITE" id="PS01360">
    <property type="entry name" value="ZF_MYND_1"/>
    <property type="match status" value="1"/>
</dbReference>
<dbReference type="InterPro" id="IPR036770">
    <property type="entry name" value="Ankyrin_rpt-contain_sf"/>
</dbReference>
<evidence type="ECO:0000256" key="15">
    <source>
        <dbReference type="PROSITE-ProRule" id="PRU00023"/>
    </source>
</evidence>
<reference evidence="19 20" key="1">
    <citation type="submission" date="2013-11" db="EMBL/GenBank/DDBJ databases">
        <title>Genome sequencing of Stegodyphus mimosarum.</title>
        <authorList>
            <person name="Bechsgaard J."/>
        </authorList>
    </citation>
    <scope>NUCLEOTIDE SEQUENCE [LARGE SCALE GENOMIC DNA]</scope>
</reference>
<keyword evidence="8 16" id="KW-0863">Zinc-finger</keyword>
<dbReference type="AlphaFoldDB" id="A0A087SZP7"/>
<protein>
    <submittedName>
        <fullName evidence="19">Ankyrin repeat and MYND domain-containing protein 2</fullName>
    </submittedName>
</protein>
<keyword evidence="14" id="KW-1053">Target membrane</keyword>
<keyword evidence="6" id="KW-0479">Metal-binding</keyword>
<dbReference type="PANTHER" id="PTHR24150">
    <property type="entry name" value="ANKYRIN REPEAT AND MYND DOMAIN-CONTAINING PROTEIN 2"/>
    <property type="match status" value="1"/>
</dbReference>
<dbReference type="PROSITE" id="PS50865">
    <property type="entry name" value="ZF_MYND_2"/>
    <property type="match status" value="1"/>
</dbReference>
<evidence type="ECO:0000256" key="14">
    <source>
        <dbReference type="ARBA" id="ARBA00023298"/>
    </source>
</evidence>
<evidence type="ECO:0000256" key="17">
    <source>
        <dbReference type="SAM" id="MobiDB-lite"/>
    </source>
</evidence>
<dbReference type="GO" id="GO:0044218">
    <property type="term" value="C:other organism cell membrane"/>
    <property type="evidence" value="ECO:0007669"/>
    <property type="project" value="UniProtKB-KW"/>
</dbReference>
<evidence type="ECO:0000256" key="7">
    <source>
        <dbReference type="ARBA" id="ARBA00022737"/>
    </source>
</evidence>
<keyword evidence="20" id="KW-1185">Reference proteome</keyword>
<evidence type="ECO:0000256" key="6">
    <source>
        <dbReference type="ARBA" id="ARBA00022723"/>
    </source>
</evidence>
<evidence type="ECO:0000256" key="13">
    <source>
        <dbReference type="ARBA" id="ARBA00023273"/>
    </source>
</evidence>
<feature type="non-terminal residue" evidence="19">
    <location>
        <position position="409"/>
    </location>
</feature>
<evidence type="ECO:0000256" key="4">
    <source>
        <dbReference type="ARBA" id="ARBA00022537"/>
    </source>
</evidence>
<dbReference type="GO" id="GO:0008270">
    <property type="term" value="F:zinc ion binding"/>
    <property type="evidence" value="ECO:0007669"/>
    <property type="project" value="UniProtKB-KW"/>
</dbReference>
<dbReference type="SMART" id="SM00248">
    <property type="entry name" value="ANK"/>
    <property type="match status" value="4"/>
</dbReference>
<dbReference type="Pfam" id="PF01753">
    <property type="entry name" value="zf-MYND"/>
    <property type="match status" value="1"/>
</dbReference>
<dbReference type="PROSITE" id="PS50297">
    <property type="entry name" value="ANK_REP_REGION"/>
    <property type="match status" value="1"/>
</dbReference>
<organism evidence="19 20">
    <name type="scientific">Stegodyphus mimosarum</name>
    <name type="common">African social velvet spider</name>
    <dbReference type="NCBI Taxonomy" id="407821"/>
    <lineage>
        <taxon>Eukaryota</taxon>
        <taxon>Metazoa</taxon>
        <taxon>Ecdysozoa</taxon>
        <taxon>Arthropoda</taxon>
        <taxon>Chelicerata</taxon>
        <taxon>Arachnida</taxon>
        <taxon>Araneae</taxon>
        <taxon>Araneomorphae</taxon>
        <taxon>Entelegynae</taxon>
        <taxon>Eresoidea</taxon>
        <taxon>Eresidae</taxon>
        <taxon>Stegodyphus</taxon>
    </lineage>
</organism>
<proteinExistence type="predicted"/>
<keyword evidence="13" id="KW-0966">Cell projection</keyword>
<dbReference type="OrthoDB" id="10257049at2759"/>
<keyword evidence="3" id="KW-0268">Exocytosis</keyword>
<evidence type="ECO:0000256" key="5">
    <source>
        <dbReference type="ARBA" id="ARBA00022699"/>
    </source>
</evidence>
<dbReference type="GO" id="GO:0005929">
    <property type="term" value="C:cilium"/>
    <property type="evidence" value="ECO:0007669"/>
    <property type="project" value="UniProtKB-SubCell"/>
</dbReference>
<dbReference type="Pfam" id="PF12796">
    <property type="entry name" value="Ank_2"/>
    <property type="match status" value="1"/>
</dbReference>
<dbReference type="PROSITE" id="PS50088">
    <property type="entry name" value="ANK_REPEAT"/>
    <property type="match status" value="2"/>
</dbReference>
<feature type="domain" description="MYND-type" evidence="18">
    <location>
        <begin position="324"/>
        <end position="361"/>
    </location>
</feature>
<dbReference type="EMBL" id="KK112705">
    <property type="protein sequence ID" value="KFM58336.1"/>
    <property type="molecule type" value="Genomic_DNA"/>
</dbReference>
<keyword evidence="7" id="KW-0677">Repeat</keyword>
<feature type="repeat" description="ANK" evidence="15">
    <location>
        <begin position="78"/>
        <end position="110"/>
    </location>
</feature>
<dbReference type="SUPFAM" id="SSF48403">
    <property type="entry name" value="Ankyrin repeat"/>
    <property type="match status" value="1"/>
</dbReference>
<evidence type="ECO:0000256" key="1">
    <source>
        <dbReference type="ARBA" id="ARBA00004138"/>
    </source>
</evidence>
<dbReference type="STRING" id="407821.A0A087SZP7"/>
<keyword evidence="4" id="KW-0472">Membrane</keyword>
<dbReference type="GO" id="GO:0006887">
    <property type="term" value="P:exocytosis"/>
    <property type="evidence" value="ECO:0007669"/>
    <property type="project" value="UniProtKB-KW"/>
</dbReference>
<evidence type="ECO:0000256" key="11">
    <source>
        <dbReference type="ARBA" id="ARBA00023043"/>
    </source>
</evidence>
<name>A0A087SZP7_STEMI</name>
<dbReference type="OMA" id="EFPFREC"/>
<evidence type="ECO:0000256" key="8">
    <source>
        <dbReference type="ARBA" id="ARBA00022771"/>
    </source>
</evidence>
<gene>
    <name evidence="19" type="ORF">X975_08426</name>
</gene>
<dbReference type="PANTHER" id="PTHR24150:SF8">
    <property type="entry name" value="ANKYRIN REPEAT AND MYND DOMAIN-CONTAINING PROTEIN 2"/>
    <property type="match status" value="1"/>
</dbReference>
<keyword evidence="12" id="KW-0969">Cilium</keyword>
<evidence type="ECO:0000259" key="18">
    <source>
        <dbReference type="PROSITE" id="PS50865"/>
    </source>
</evidence>
<keyword evidence="9" id="KW-0862">Zinc</keyword>
<dbReference type="InterPro" id="IPR052452">
    <property type="entry name" value="Ankyrin-MYND_dom_contain_2"/>
</dbReference>
<evidence type="ECO:0000256" key="12">
    <source>
        <dbReference type="ARBA" id="ARBA00023069"/>
    </source>
</evidence>
<accession>A0A087SZP7</accession>
<keyword evidence="10" id="KW-0638">Presynaptic neurotoxin</keyword>